<evidence type="ECO:0008006" key="4">
    <source>
        <dbReference type="Google" id="ProtNLM"/>
    </source>
</evidence>
<organism evidence="2 3">
    <name type="scientific">Basidiobolus meristosporus CBS 931.73</name>
    <dbReference type="NCBI Taxonomy" id="1314790"/>
    <lineage>
        <taxon>Eukaryota</taxon>
        <taxon>Fungi</taxon>
        <taxon>Fungi incertae sedis</taxon>
        <taxon>Zoopagomycota</taxon>
        <taxon>Entomophthoromycotina</taxon>
        <taxon>Basidiobolomycetes</taxon>
        <taxon>Basidiobolales</taxon>
        <taxon>Basidiobolaceae</taxon>
        <taxon>Basidiobolus</taxon>
    </lineage>
</organism>
<dbReference type="InParanoid" id="A0A1Y1XBQ5"/>
<reference evidence="2 3" key="1">
    <citation type="submission" date="2016-07" db="EMBL/GenBank/DDBJ databases">
        <title>Pervasive Adenine N6-methylation of Active Genes in Fungi.</title>
        <authorList>
            <consortium name="DOE Joint Genome Institute"/>
            <person name="Mondo S.J."/>
            <person name="Dannebaum R.O."/>
            <person name="Kuo R.C."/>
            <person name="Labutti K."/>
            <person name="Haridas S."/>
            <person name="Kuo A."/>
            <person name="Salamov A."/>
            <person name="Ahrendt S.R."/>
            <person name="Lipzen A."/>
            <person name="Sullivan W."/>
            <person name="Andreopoulos W.B."/>
            <person name="Clum A."/>
            <person name="Lindquist E."/>
            <person name="Daum C."/>
            <person name="Ramamoorthy G.K."/>
            <person name="Gryganskyi A."/>
            <person name="Culley D."/>
            <person name="Magnuson J.K."/>
            <person name="James T.Y."/>
            <person name="O'Malley M.A."/>
            <person name="Stajich J.E."/>
            <person name="Spatafora J.W."/>
            <person name="Visel A."/>
            <person name="Grigoriev I.V."/>
        </authorList>
    </citation>
    <scope>NUCLEOTIDE SEQUENCE [LARGE SCALE GENOMIC DNA]</scope>
    <source>
        <strain evidence="2 3">CBS 931.73</strain>
    </source>
</reference>
<name>A0A1Y1XBQ5_9FUNG</name>
<gene>
    <name evidence="2" type="ORF">K493DRAFT_411702</name>
</gene>
<evidence type="ECO:0000313" key="3">
    <source>
        <dbReference type="Proteomes" id="UP000193498"/>
    </source>
</evidence>
<dbReference type="EMBL" id="MCFE01000648">
    <property type="protein sequence ID" value="ORX83155.1"/>
    <property type="molecule type" value="Genomic_DNA"/>
</dbReference>
<feature type="region of interest" description="Disordered" evidence="1">
    <location>
        <begin position="176"/>
        <end position="203"/>
    </location>
</feature>
<dbReference type="AlphaFoldDB" id="A0A1Y1XBQ5"/>
<evidence type="ECO:0000313" key="2">
    <source>
        <dbReference type="EMBL" id="ORX83155.1"/>
    </source>
</evidence>
<comment type="caution">
    <text evidence="2">The sequence shown here is derived from an EMBL/GenBank/DDBJ whole genome shotgun (WGS) entry which is preliminary data.</text>
</comment>
<dbReference type="Proteomes" id="UP000193498">
    <property type="component" value="Unassembled WGS sequence"/>
</dbReference>
<evidence type="ECO:0000256" key="1">
    <source>
        <dbReference type="SAM" id="MobiDB-lite"/>
    </source>
</evidence>
<proteinExistence type="predicted"/>
<keyword evidence="3" id="KW-1185">Reference proteome</keyword>
<sequence length="497" mass="55118">MTLDGVLCPTHQGKAEYTTVLFVLPGCKCFFTNDNNDTSLAASGELRLFLISVPNTEPESPPLYHVCFLTVDEKFTRPLLRNSKARRDENGSFIFPVPHNSFYRIDIPEEAAEEDILRFQEILANYMVYEYHDYRKTLAIVDSKGEVLGTFSENSDLKEDEELHNMSEKTPVVIEIPEDDSNPTSPTSPTSSTPLPNIILPDEDISAGASGELAAKDDASLPKSIKNNMERVYLPPLETAGSRPHHGASEVDLSEYANASTQTEQHYKPTTSRQIQRVRPLQGAGDLLILITELLQEWFSRATLFFSKKGRNSQSDAGKKAKVIETFQFMPTKPKSAHLQNKASKTVEVPCRVIDQLWDSAVQVGYQVVAENPQNSNLSCNPAEFESKIRQATIRLNQVPDDLLQPVASGAHLSVQSCNHASCSGSVSKQVNPYNSESKELKESELNLVYIDQKGIAHPALVSDALTTKEIVKTASNRLKVGLKRRPTAKEVFVPSQ</sequence>
<protein>
    <recommendedName>
        <fullName evidence="4">Senescence domain-containing protein</fullName>
    </recommendedName>
</protein>
<accession>A0A1Y1XBQ5</accession>
<feature type="compositionally biased region" description="Low complexity" evidence="1">
    <location>
        <begin position="183"/>
        <end position="194"/>
    </location>
</feature>